<evidence type="ECO:0000313" key="2">
    <source>
        <dbReference type="EMBL" id="CAH2032118.1"/>
    </source>
</evidence>
<sequence length="59" mass="6479">MFVLAEGQGFEPWVPCGTLDFESSTFDLSDTPPEKKTARSGRPEQFYTPSAGKTQAPHC</sequence>
<dbReference type="Proteomes" id="UP001295463">
    <property type="component" value="Chromosome"/>
</dbReference>
<proteinExistence type="predicted"/>
<accession>A0ABN8HLR9</accession>
<organism evidence="2 3">
    <name type="scientific">Trichlorobacter ammonificans</name>
    <dbReference type="NCBI Taxonomy" id="2916410"/>
    <lineage>
        <taxon>Bacteria</taxon>
        <taxon>Pseudomonadati</taxon>
        <taxon>Thermodesulfobacteriota</taxon>
        <taxon>Desulfuromonadia</taxon>
        <taxon>Geobacterales</taxon>
        <taxon>Geobacteraceae</taxon>
        <taxon>Trichlorobacter</taxon>
    </lineage>
</organism>
<feature type="region of interest" description="Disordered" evidence="1">
    <location>
        <begin position="24"/>
        <end position="59"/>
    </location>
</feature>
<evidence type="ECO:0000256" key="1">
    <source>
        <dbReference type="SAM" id="MobiDB-lite"/>
    </source>
</evidence>
<evidence type="ECO:0000313" key="3">
    <source>
        <dbReference type="Proteomes" id="UP001295463"/>
    </source>
</evidence>
<protein>
    <submittedName>
        <fullName evidence="2">Uncharacterized protein</fullName>
    </submittedName>
</protein>
<dbReference type="EMBL" id="OW150024">
    <property type="protein sequence ID" value="CAH2032118.1"/>
    <property type="molecule type" value="Genomic_DNA"/>
</dbReference>
<name>A0ABN8HLR9_9BACT</name>
<reference evidence="2 3" key="1">
    <citation type="submission" date="2022-03" db="EMBL/GenBank/DDBJ databases">
        <authorList>
            <person name="Koch H."/>
        </authorList>
    </citation>
    <scope>NUCLEOTIDE SEQUENCE [LARGE SCALE GENOMIC DNA]</scope>
    <source>
        <strain evidence="2 3">G1</strain>
    </source>
</reference>
<gene>
    <name evidence="2" type="ORF">GEAMG1_2282</name>
</gene>
<keyword evidence="3" id="KW-1185">Reference proteome</keyword>